<evidence type="ECO:0000259" key="2">
    <source>
        <dbReference type="PROSITE" id="PS50110"/>
    </source>
</evidence>
<dbReference type="Gene3D" id="3.40.50.2300">
    <property type="match status" value="1"/>
</dbReference>
<proteinExistence type="predicted"/>
<feature type="domain" description="Response regulatory" evidence="2">
    <location>
        <begin position="139"/>
        <end position="254"/>
    </location>
</feature>
<dbReference type="GO" id="GO:0000160">
    <property type="term" value="P:phosphorelay signal transduction system"/>
    <property type="evidence" value="ECO:0007669"/>
    <property type="project" value="InterPro"/>
</dbReference>
<dbReference type="OrthoDB" id="8439620at2"/>
<comment type="caution">
    <text evidence="3">The sequence shown here is derived from an EMBL/GenBank/DDBJ whole genome shotgun (WGS) entry which is preliminary data.</text>
</comment>
<dbReference type="RefSeq" id="WP_085584137.1">
    <property type="nucleotide sequence ID" value="NZ_JFKA01000007.1"/>
</dbReference>
<name>A0A1Y2KY31_9PROT</name>
<evidence type="ECO:0000256" key="1">
    <source>
        <dbReference type="PROSITE-ProRule" id="PRU00169"/>
    </source>
</evidence>
<dbReference type="InterPro" id="IPR036641">
    <property type="entry name" value="HPT_dom_sf"/>
</dbReference>
<dbReference type="Gene3D" id="1.20.120.160">
    <property type="entry name" value="HPT domain"/>
    <property type="match status" value="1"/>
</dbReference>
<dbReference type="PROSITE" id="PS50110">
    <property type="entry name" value="RESPONSE_REGULATORY"/>
    <property type="match status" value="1"/>
</dbReference>
<reference evidence="3 4" key="1">
    <citation type="submission" date="2014-03" db="EMBL/GenBank/DDBJ databases">
        <title>The draft genome sequence of Thalassospira mesophila JCM 18969.</title>
        <authorList>
            <person name="Lai Q."/>
            <person name="Shao Z."/>
        </authorList>
    </citation>
    <scope>NUCLEOTIDE SEQUENCE [LARGE SCALE GENOMIC DNA]</scope>
    <source>
        <strain evidence="3 4">JCM 18969</strain>
    </source>
</reference>
<accession>A0A1Y2KY31</accession>
<keyword evidence="4" id="KW-1185">Reference proteome</keyword>
<dbReference type="SUPFAM" id="SSF47226">
    <property type="entry name" value="Histidine-containing phosphotransfer domain, HPT domain"/>
    <property type="match status" value="1"/>
</dbReference>
<organism evidence="3 4">
    <name type="scientific">Thalassospira mesophila</name>
    <dbReference type="NCBI Taxonomy" id="1293891"/>
    <lineage>
        <taxon>Bacteria</taxon>
        <taxon>Pseudomonadati</taxon>
        <taxon>Pseudomonadota</taxon>
        <taxon>Alphaproteobacteria</taxon>
        <taxon>Rhodospirillales</taxon>
        <taxon>Thalassospiraceae</taxon>
        <taxon>Thalassospira</taxon>
    </lineage>
</organism>
<dbReference type="InterPro" id="IPR011006">
    <property type="entry name" value="CheY-like_superfamily"/>
</dbReference>
<dbReference type="STRING" id="1293891.TMES_15395"/>
<comment type="caution">
    <text evidence="1">Lacks conserved residue(s) required for the propagation of feature annotation.</text>
</comment>
<dbReference type="AlphaFoldDB" id="A0A1Y2KY31"/>
<evidence type="ECO:0000313" key="3">
    <source>
        <dbReference type="EMBL" id="OSQ37197.1"/>
    </source>
</evidence>
<sequence length="257" mass="28287">MNKNVVDLDDQMLADFKDEARDIISSLDVHLQNAHSQTNRDVLLTAIQREVFNLRYKGKSVNAPLINLTSHRLADYVTSCRDLNDDSIADIQSFVDKIEGILDGDISGTSTDSAEFVRELPSKRAPDIDPAWFSKTNVEALLVIPQRSMAAIVERELAACGYRSSATQSSFEALELAVRTRPDFIIVAKTIDDLDGVDLVSALQAMPKTRDIPTAVLTSDAPNHPSLRDLPFRTAIIRKGGSFGDDLAEALARFNIT</sequence>
<evidence type="ECO:0000313" key="4">
    <source>
        <dbReference type="Proteomes" id="UP000193391"/>
    </source>
</evidence>
<protein>
    <recommendedName>
        <fullName evidence="2">Response regulatory domain-containing protein</fullName>
    </recommendedName>
</protein>
<dbReference type="InterPro" id="IPR001789">
    <property type="entry name" value="Sig_transdc_resp-reg_receiver"/>
</dbReference>
<gene>
    <name evidence="3" type="ORF">TMES_15395</name>
</gene>
<dbReference type="SUPFAM" id="SSF52172">
    <property type="entry name" value="CheY-like"/>
    <property type="match status" value="1"/>
</dbReference>
<dbReference type="Proteomes" id="UP000193391">
    <property type="component" value="Unassembled WGS sequence"/>
</dbReference>
<dbReference type="EMBL" id="JFKA01000007">
    <property type="protein sequence ID" value="OSQ37197.1"/>
    <property type="molecule type" value="Genomic_DNA"/>
</dbReference>